<dbReference type="AlphaFoldDB" id="A0A0P9DLZ3"/>
<evidence type="ECO:0000313" key="2">
    <source>
        <dbReference type="Proteomes" id="UP000050509"/>
    </source>
</evidence>
<accession>A0A0P9DLZ3</accession>
<keyword evidence="2" id="KW-1185">Reference proteome</keyword>
<organism evidence="1 2">
    <name type="scientific">Kouleothrix aurantiaca</name>
    <dbReference type="NCBI Taxonomy" id="186479"/>
    <lineage>
        <taxon>Bacteria</taxon>
        <taxon>Bacillati</taxon>
        <taxon>Chloroflexota</taxon>
        <taxon>Chloroflexia</taxon>
        <taxon>Chloroflexales</taxon>
        <taxon>Roseiflexineae</taxon>
        <taxon>Roseiflexaceae</taxon>
        <taxon>Kouleothrix</taxon>
    </lineage>
</organism>
<proteinExistence type="predicted"/>
<protein>
    <submittedName>
        <fullName evidence="1">Uncharacterized protein</fullName>
    </submittedName>
</protein>
<dbReference type="Proteomes" id="UP000050509">
    <property type="component" value="Unassembled WGS sequence"/>
</dbReference>
<dbReference type="EMBL" id="LJCR01001097">
    <property type="protein sequence ID" value="KPV51047.1"/>
    <property type="molecule type" value="Genomic_DNA"/>
</dbReference>
<dbReference type="PROSITE" id="PS51257">
    <property type="entry name" value="PROKAR_LIPOPROTEIN"/>
    <property type="match status" value="1"/>
</dbReference>
<evidence type="ECO:0000313" key="1">
    <source>
        <dbReference type="EMBL" id="KPV51047.1"/>
    </source>
</evidence>
<reference evidence="1 2" key="1">
    <citation type="submission" date="2015-09" db="EMBL/GenBank/DDBJ databases">
        <title>Draft genome sequence of Kouleothrix aurantiaca JCM 19913.</title>
        <authorList>
            <person name="Hemp J."/>
        </authorList>
    </citation>
    <scope>NUCLEOTIDE SEQUENCE [LARGE SCALE GENOMIC DNA]</scope>
    <source>
        <strain evidence="1 2">COM-B</strain>
    </source>
</reference>
<gene>
    <name evidence="1" type="ORF">SE17_23440</name>
</gene>
<name>A0A0P9DLZ3_9CHLR</name>
<comment type="caution">
    <text evidence="1">The sequence shown here is derived from an EMBL/GenBank/DDBJ whole genome shotgun (WGS) entry which is preliminary data.</text>
</comment>
<sequence>MTPKRAAILFLLAVLAGCGPDTRSAAAQARWQSAPVPHYRLRTTDIIAGQSCDQTVEVRGETIVGILHNSCQHPNLWTVGWLFRAAEHAGTPAAPCAHSDPSAGCLCVYSAAARIQYDAALGFPREIDSQLSWAPNWQGFGYWSYAAQHLALPACTPPAPIASQHIVVHELKPLP</sequence>